<dbReference type="AlphaFoldDB" id="A0A9P4XA68"/>
<comment type="caution">
    <text evidence="3">The sequence shown here is derived from an EMBL/GenBank/DDBJ whole genome shotgun (WGS) entry which is preliminary data.</text>
</comment>
<dbReference type="EMBL" id="QLNT01000018">
    <property type="protein sequence ID" value="KAF3065527.1"/>
    <property type="molecule type" value="Genomic_DNA"/>
</dbReference>
<protein>
    <recommendedName>
        <fullName evidence="2">Fungal-type protein kinase domain-containing protein</fullName>
    </recommendedName>
</protein>
<feature type="compositionally biased region" description="Low complexity" evidence="1">
    <location>
        <begin position="252"/>
        <end position="262"/>
    </location>
</feature>
<name>A0A9P4XA68_9HYPO</name>
<evidence type="ECO:0000259" key="2">
    <source>
        <dbReference type="Pfam" id="PF17667"/>
    </source>
</evidence>
<feature type="domain" description="Fungal-type protein kinase" evidence="2">
    <location>
        <begin position="10"/>
        <end position="213"/>
    </location>
</feature>
<sequence>MSSISPPVATIDLATYVGEVLLAQDTWRFVLGFSLCGPMMRLWVIGGIASEQFDISDSNGALEFMFIMLGFLGMDEERLEFDPTIRTSDGKRLMEIKRDGRPERLIIDESLHDLAAHLEDDSQMAFAIKDLWQYSERDDEGEILRKVTQQSVITVARYYHHETVRIRNINDNIRNSIRTGLNITTAVATAATTDAVAALDSTAATVMANAVATATADSTAIAAVVGKASTDDQVASTTATTTIARRASASSISTASTIAVAAPRRRRSTAQQGEKTPRVQQLRQS</sequence>
<keyword evidence="4" id="KW-1185">Reference proteome</keyword>
<evidence type="ECO:0000313" key="3">
    <source>
        <dbReference type="EMBL" id="KAF3065527.1"/>
    </source>
</evidence>
<evidence type="ECO:0000256" key="1">
    <source>
        <dbReference type="SAM" id="MobiDB-lite"/>
    </source>
</evidence>
<dbReference type="PANTHER" id="PTHR38248">
    <property type="entry name" value="FUNK1 6"/>
    <property type="match status" value="1"/>
</dbReference>
<dbReference type="Pfam" id="PF17667">
    <property type="entry name" value="Pkinase_fungal"/>
    <property type="match status" value="1"/>
</dbReference>
<feature type="compositionally biased region" description="Polar residues" evidence="1">
    <location>
        <begin position="269"/>
        <end position="285"/>
    </location>
</feature>
<organism evidence="3 4">
    <name type="scientific">Trichoderma lentiforme</name>
    <dbReference type="NCBI Taxonomy" id="1567552"/>
    <lineage>
        <taxon>Eukaryota</taxon>
        <taxon>Fungi</taxon>
        <taxon>Dikarya</taxon>
        <taxon>Ascomycota</taxon>
        <taxon>Pezizomycotina</taxon>
        <taxon>Sordariomycetes</taxon>
        <taxon>Hypocreomycetidae</taxon>
        <taxon>Hypocreales</taxon>
        <taxon>Hypocreaceae</taxon>
        <taxon>Trichoderma</taxon>
    </lineage>
</organism>
<evidence type="ECO:0000313" key="4">
    <source>
        <dbReference type="Proteomes" id="UP000801864"/>
    </source>
</evidence>
<gene>
    <name evidence="3" type="ORF">CFAM422_009736</name>
</gene>
<reference evidence="3 4" key="1">
    <citation type="submission" date="2018-06" db="EMBL/GenBank/DDBJ databases">
        <title>Genome analysis of cellulolytic fungus Trichoderma lentiforme CFAM-422.</title>
        <authorList>
            <person name="Steindorff A.S."/>
            <person name="Formighieri E.F."/>
            <person name="Midorikawa G.E.O."/>
            <person name="Tamietti M.S."/>
            <person name="Ramos E.Z."/>
            <person name="Silva A.S."/>
            <person name="Bon E.P.S."/>
            <person name="Mendes T.D."/>
            <person name="Damaso M.C.T."/>
            <person name="Favaro L.C.L."/>
        </authorList>
    </citation>
    <scope>NUCLEOTIDE SEQUENCE [LARGE SCALE GENOMIC DNA]</scope>
    <source>
        <strain evidence="3 4">CFAM-422</strain>
    </source>
</reference>
<accession>A0A9P4XA68</accession>
<feature type="region of interest" description="Disordered" evidence="1">
    <location>
        <begin position="252"/>
        <end position="285"/>
    </location>
</feature>
<dbReference type="Proteomes" id="UP000801864">
    <property type="component" value="Unassembled WGS sequence"/>
</dbReference>
<proteinExistence type="predicted"/>
<dbReference type="PANTHER" id="PTHR38248:SF2">
    <property type="entry name" value="FUNK1 11"/>
    <property type="match status" value="1"/>
</dbReference>
<dbReference type="InterPro" id="IPR040976">
    <property type="entry name" value="Pkinase_fungal"/>
</dbReference>